<organism evidence="1 2">
    <name type="scientific">Prunus yedoensis var. nudiflora</name>
    <dbReference type="NCBI Taxonomy" id="2094558"/>
    <lineage>
        <taxon>Eukaryota</taxon>
        <taxon>Viridiplantae</taxon>
        <taxon>Streptophyta</taxon>
        <taxon>Embryophyta</taxon>
        <taxon>Tracheophyta</taxon>
        <taxon>Spermatophyta</taxon>
        <taxon>Magnoliopsida</taxon>
        <taxon>eudicotyledons</taxon>
        <taxon>Gunneridae</taxon>
        <taxon>Pentapetalae</taxon>
        <taxon>rosids</taxon>
        <taxon>fabids</taxon>
        <taxon>Rosales</taxon>
        <taxon>Rosaceae</taxon>
        <taxon>Amygdaloideae</taxon>
        <taxon>Amygdaleae</taxon>
        <taxon>Prunus</taxon>
    </lineage>
</organism>
<name>A0A314Y465_PRUYE</name>
<sequence>MVRRREGLGITKVRESSLERLCCQTLKTLLIVGDSRKIIAYTGRRPLRDGGMHWAPIWK</sequence>
<reference evidence="1 2" key="1">
    <citation type="submission" date="2018-02" db="EMBL/GenBank/DDBJ databases">
        <title>Draft genome of wild Prunus yedoensis var. nudiflora.</title>
        <authorList>
            <person name="Baek S."/>
            <person name="Kim J.-H."/>
            <person name="Choi K."/>
            <person name="Kim G.-B."/>
            <person name="Cho A."/>
            <person name="Jang H."/>
            <person name="Shin C.-H."/>
            <person name="Yu H.-J."/>
            <person name="Mun J.-H."/>
        </authorList>
    </citation>
    <scope>NUCLEOTIDE SEQUENCE [LARGE SCALE GENOMIC DNA]</scope>
    <source>
        <strain evidence="2">cv. Jeju island</strain>
        <tissue evidence="1">Leaf</tissue>
    </source>
</reference>
<comment type="caution">
    <text evidence="1">The sequence shown here is derived from an EMBL/GenBank/DDBJ whole genome shotgun (WGS) entry which is preliminary data.</text>
</comment>
<protein>
    <submittedName>
        <fullName evidence="1">Uncharacterized protein</fullName>
    </submittedName>
</protein>
<dbReference type="EMBL" id="PJQY01001612">
    <property type="protein sequence ID" value="PQQ01053.1"/>
    <property type="molecule type" value="Genomic_DNA"/>
</dbReference>
<gene>
    <name evidence="1" type="ORF">Pyn_30657</name>
</gene>
<proteinExistence type="predicted"/>
<accession>A0A314Y465</accession>
<evidence type="ECO:0000313" key="1">
    <source>
        <dbReference type="EMBL" id="PQQ01053.1"/>
    </source>
</evidence>
<dbReference type="Proteomes" id="UP000250321">
    <property type="component" value="Unassembled WGS sequence"/>
</dbReference>
<dbReference type="AlphaFoldDB" id="A0A314Y465"/>
<keyword evidence="2" id="KW-1185">Reference proteome</keyword>
<evidence type="ECO:0000313" key="2">
    <source>
        <dbReference type="Proteomes" id="UP000250321"/>
    </source>
</evidence>